<comment type="caution">
    <text evidence="2">The sequence shown here is derived from an EMBL/GenBank/DDBJ whole genome shotgun (WGS) entry which is preliminary data.</text>
</comment>
<evidence type="ECO:0000313" key="2">
    <source>
        <dbReference type="EMBL" id="EXX78867.1"/>
    </source>
</evidence>
<sequence length="67" mass="7300">MIPMMMVEAGGRGTHWKRAIAYVPRQGRQGTVPSRLAAARVNLTKSTEHVGRTGAKKEAPMEPNSLL</sequence>
<reference evidence="2 3" key="1">
    <citation type="submission" date="2014-02" db="EMBL/GenBank/DDBJ databases">
        <title>Single nucleus genome sequencing reveals high similarity among nuclei of an endomycorrhizal fungus.</title>
        <authorList>
            <person name="Lin K."/>
            <person name="Geurts R."/>
            <person name="Zhang Z."/>
            <person name="Limpens E."/>
            <person name="Saunders D.G."/>
            <person name="Mu D."/>
            <person name="Pang E."/>
            <person name="Cao H."/>
            <person name="Cha H."/>
            <person name="Lin T."/>
            <person name="Zhou Q."/>
            <person name="Shang Y."/>
            <person name="Li Y."/>
            <person name="Ivanov S."/>
            <person name="Sharma T."/>
            <person name="Velzen R.V."/>
            <person name="Ruijter N.D."/>
            <person name="Aanen D.K."/>
            <person name="Win J."/>
            <person name="Kamoun S."/>
            <person name="Bisseling T."/>
            <person name="Huang S."/>
        </authorList>
    </citation>
    <scope>NUCLEOTIDE SEQUENCE [LARGE SCALE GENOMIC DNA]</scope>
    <source>
        <strain evidence="3">DAOM197198w</strain>
    </source>
</reference>
<accession>A0A015KAQ8</accession>
<feature type="region of interest" description="Disordered" evidence="1">
    <location>
        <begin position="46"/>
        <end position="67"/>
    </location>
</feature>
<dbReference type="AlphaFoldDB" id="A0A015KAQ8"/>
<name>A0A015KAQ8_RHIIW</name>
<dbReference type="EMBL" id="JEMT01007434">
    <property type="protein sequence ID" value="EXX78867.1"/>
    <property type="molecule type" value="Genomic_DNA"/>
</dbReference>
<dbReference type="Proteomes" id="UP000022910">
    <property type="component" value="Unassembled WGS sequence"/>
</dbReference>
<evidence type="ECO:0000313" key="3">
    <source>
        <dbReference type="Proteomes" id="UP000022910"/>
    </source>
</evidence>
<dbReference type="HOGENOM" id="CLU_2813737_0_0_1"/>
<keyword evidence="3" id="KW-1185">Reference proteome</keyword>
<gene>
    <name evidence="2" type="ORF">RirG_011100</name>
</gene>
<evidence type="ECO:0000256" key="1">
    <source>
        <dbReference type="SAM" id="MobiDB-lite"/>
    </source>
</evidence>
<proteinExistence type="predicted"/>
<organism evidence="2 3">
    <name type="scientific">Rhizophagus irregularis (strain DAOM 197198w)</name>
    <name type="common">Glomus intraradices</name>
    <dbReference type="NCBI Taxonomy" id="1432141"/>
    <lineage>
        <taxon>Eukaryota</taxon>
        <taxon>Fungi</taxon>
        <taxon>Fungi incertae sedis</taxon>
        <taxon>Mucoromycota</taxon>
        <taxon>Glomeromycotina</taxon>
        <taxon>Glomeromycetes</taxon>
        <taxon>Glomerales</taxon>
        <taxon>Glomeraceae</taxon>
        <taxon>Rhizophagus</taxon>
    </lineage>
</organism>
<feature type="compositionally biased region" description="Basic and acidic residues" evidence="1">
    <location>
        <begin position="46"/>
        <end position="60"/>
    </location>
</feature>
<protein>
    <submittedName>
        <fullName evidence="2">Uncharacterized protein</fullName>
    </submittedName>
</protein>